<dbReference type="PANTHER" id="PTHR40758:SF1">
    <property type="entry name" value="CONSERVED PROTEIN"/>
    <property type="match status" value="1"/>
</dbReference>
<dbReference type="NCBIfam" id="TIGR03083">
    <property type="entry name" value="maleylpyruvate isomerase family mycothiol-dependent enzyme"/>
    <property type="match status" value="1"/>
</dbReference>
<dbReference type="InterPro" id="IPR010872">
    <property type="entry name" value="MDMPI_C-term_domain"/>
</dbReference>
<feature type="domain" description="MDMPI C-terminal" evidence="1">
    <location>
        <begin position="144"/>
        <end position="246"/>
    </location>
</feature>
<dbReference type="PANTHER" id="PTHR40758">
    <property type="entry name" value="CONSERVED PROTEIN"/>
    <property type="match status" value="1"/>
</dbReference>
<dbReference type="InterPro" id="IPR034660">
    <property type="entry name" value="DinB/YfiT-like"/>
</dbReference>
<feature type="domain" description="Mycothiol-dependent maleylpyruvate isomerase metal-binding" evidence="2">
    <location>
        <begin position="12"/>
        <end position="130"/>
    </location>
</feature>
<dbReference type="InterPro" id="IPR024344">
    <property type="entry name" value="MDMPI_metal-binding"/>
</dbReference>
<dbReference type="InterPro" id="IPR017517">
    <property type="entry name" value="Maleyloyr_isom"/>
</dbReference>
<protein>
    <submittedName>
        <fullName evidence="3">Maleylpyruvate isomerase family mycothiol-dependent enzyme</fullName>
    </submittedName>
</protein>
<dbReference type="SUPFAM" id="SSF109854">
    <property type="entry name" value="DinB/YfiT-like putative metalloenzymes"/>
    <property type="match status" value="1"/>
</dbReference>
<dbReference type="Gene3D" id="1.20.120.450">
    <property type="entry name" value="dinb family like domain"/>
    <property type="match status" value="1"/>
</dbReference>
<organism evidence="3 4">
    <name type="scientific">Actinoallomurus vinaceus</name>
    <dbReference type="NCBI Taxonomy" id="1080074"/>
    <lineage>
        <taxon>Bacteria</taxon>
        <taxon>Bacillati</taxon>
        <taxon>Actinomycetota</taxon>
        <taxon>Actinomycetes</taxon>
        <taxon>Streptosporangiales</taxon>
        <taxon>Thermomonosporaceae</taxon>
        <taxon>Actinoallomurus</taxon>
    </lineage>
</organism>
<evidence type="ECO:0000259" key="2">
    <source>
        <dbReference type="Pfam" id="PF11716"/>
    </source>
</evidence>
<keyword evidence="3" id="KW-0413">Isomerase</keyword>
<proteinExistence type="predicted"/>
<comment type="caution">
    <text evidence="3">The sequence shown here is derived from an EMBL/GenBank/DDBJ whole genome shotgun (WGS) entry which is preliminary data.</text>
</comment>
<dbReference type="EMBL" id="BAABHK010000026">
    <property type="protein sequence ID" value="GAA4639225.1"/>
    <property type="molecule type" value="Genomic_DNA"/>
</dbReference>
<dbReference type="Pfam" id="PF07398">
    <property type="entry name" value="MDMPI_C"/>
    <property type="match status" value="1"/>
</dbReference>
<evidence type="ECO:0000313" key="3">
    <source>
        <dbReference type="EMBL" id="GAA4639225.1"/>
    </source>
</evidence>
<accession>A0ABP8UTK0</accession>
<gene>
    <name evidence="3" type="ORF">GCM10023196_100000</name>
</gene>
<dbReference type="GO" id="GO:0016853">
    <property type="term" value="F:isomerase activity"/>
    <property type="evidence" value="ECO:0007669"/>
    <property type="project" value="UniProtKB-KW"/>
</dbReference>
<evidence type="ECO:0000259" key="1">
    <source>
        <dbReference type="Pfam" id="PF07398"/>
    </source>
</evidence>
<reference evidence="4" key="1">
    <citation type="journal article" date="2019" name="Int. J. Syst. Evol. Microbiol.">
        <title>The Global Catalogue of Microorganisms (GCM) 10K type strain sequencing project: providing services to taxonomists for standard genome sequencing and annotation.</title>
        <authorList>
            <consortium name="The Broad Institute Genomics Platform"/>
            <consortium name="The Broad Institute Genome Sequencing Center for Infectious Disease"/>
            <person name="Wu L."/>
            <person name="Ma J."/>
        </authorList>
    </citation>
    <scope>NUCLEOTIDE SEQUENCE [LARGE SCALE GENOMIC DNA]</scope>
    <source>
        <strain evidence="4">JCM 17939</strain>
    </source>
</reference>
<sequence>MEYSRFLDFLEADFARLRAVVPGGLSAVVPSCPGWTVGDLTRHVGQVYLHKTLAMREGGENPGGEPEWPPKELADEEPLALLDRAYAGLRQEFDTRRPEDPAGSWYAPDRTVGFWIRRMAQETVIHRIDAELGTGQPVAPVPDDLAVDGIDELLKVFVAYSVAEWGDYFTDILGGSPGWTYAVRTDGGAWRVRTGPGLFTVEDGAGDGAADVTVSGPPAAVLRWLWNRESADEQSRVTVEGAPEAIEEFRRCLVTATQ</sequence>
<evidence type="ECO:0000313" key="4">
    <source>
        <dbReference type="Proteomes" id="UP001501442"/>
    </source>
</evidence>
<dbReference type="RefSeq" id="WP_345442743.1">
    <property type="nucleotide sequence ID" value="NZ_BAABHK010000026.1"/>
</dbReference>
<dbReference type="Pfam" id="PF11716">
    <property type="entry name" value="MDMPI_N"/>
    <property type="match status" value="1"/>
</dbReference>
<keyword evidence="4" id="KW-1185">Reference proteome</keyword>
<dbReference type="Proteomes" id="UP001501442">
    <property type="component" value="Unassembled WGS sequence"/>
</dbReference>
<name>A0ABP8UTK0_9ACTN</name>